<feature type="domain" description="LD-carboxypeptidase N-terminal" evidence="3">
    <location>
        <begin position="15"/>
        <end position="134"/>
    </location>
</feature>
<dbReference type="RefSeq" id="WP_271316438.1">
    <property type="nucleotide sequence ID" value="NZ_JABXJJ020000002.1"/>
</dbReference>
<dbReference type="InterPro" id="IPR027461">
    <property type="entry name" value="Carboxypeptidase_A_C_sf"/>
</dbReference>
<dbReference type="PANTHER" id="PTHR30237:SF4">
    <property type="entry name" value="LD-CARBOXYPEPTIDASE C-TERMINAL DOMAIN-CONTAINING PROTEIN"/>
    <property type="match status" value="1"/>
</dbReference>
<dbReference type="AlphaFoldDB" id="A0AA90GZN2"/>
<evidence type="ECO:0000256" key="1">
    <source>
        <dbReference type="ARBA" id="ARBA00010233"/>
    </source>
</evidence>
<gene>
    <name evidence="5" type="ORF">POF50_002260</name>
</gene>
<dbReference type="EMBL" id="JABXJJ020000002">
    <property type="protein sequence ID" value="MDI5968179.1"/>
    <property type="molecule type" value="Genomic_DNA"/>
</dbReference>
<evidence type="ECO:0000256" key="2">
    <source>
        <dbReference type="ARBA" id="ARBA00022801"/>
    </source>
</evidence>
<comment type="similarity">
    <text evidence="1">Belongs to the peptidase S66 family.</text>
</comment>
<name>A0AA90GZN2_9ACTN</name>
<dbReference type="InterPro" id="IPR027478">
    <property type="entry name" value="LdcA_N"/>
</dbReference>
<evidence type="ECO:0000259" key="4">
    <source>
        <dbReference type="Pfam" id="PF17676"/>
    </source>
</evidence>
<dbReference type="Pfam" id="PF17676">
    <property type="entry name" value="Peptidase_S66C"/>
    <property type="match status" value="1"/>
</dbReference>
<accession>A0AA90GZN2</accession>
<dbReference type="InterPro" id="IPR040921">
    <property type="entry name" value="Peptidase_S66C"/>
</dbReference>
<protein>
    <submittedName>
        <fullName evidence="5">LD-carboxypeptidase</fullName>
    </submittedName>
</protein>
<dbReference type="Gene3D" id="3.40.50.10740">
    <property type="entry name" value="Class I glutamine amidotransferase-like"/>
    <property type="match status" value="1"/>
</dbReference>
<reference evidence="5" key="1">
    <citation type="submission" date="2023-05" db="EMBL/GenBank/DDBJ databases">
        <title>Streptantibioticus silvisoli sp. nov., acidotolerant actinomycetes 1 from pine litter.</title>
        <authorList>
            <person name="Swiecimska M."/>
            <person name="Golinska P."/>
            <person name="Sangal V."/>
            <person name="Wachnowicz B."/>
            <person name="Goodfellow M."/>
        </authorList>
    </citation>
    <scope>NUCLEOTIDE SEQUENCE</scope>
    <source>
        <strain evidence="5">SL13</strain>
    </source>
</reference>
<dbReference type="InterPro" id="IPR029062">
    <property type="entry name" value="Class_I_gatase-like"/>
</dbReference>
<evidence type="ECO:0000313" key="5">
    <source>
        <dbReference type="EMBL" id="MDI5968179.1"/>
    </source>
</evidence>
<dbReference type="GO" id="GO:0016787">
    <property type="term" value="F:hydrolase activity"/>
    <property type="evidence" value="ECO:0007669"/>
    <property type="project" value="UniProtKB-KW"/>
</dbReference>
<comment type="caution">
    <text evidence="5">The sequence shown here is derived from an EMBL/GenBank/DDBJ whole genome shotgun (WGS) entry which is preliminary data.</text>
</comment>
<dbReference type="Gene3D" id="3.50.30.60">
    <property type="entry name" value="LD-carboxypeptidase A C-terminal domain-like"/>
    <property type="match status" value="1"/>
</dbReference>
<dbReference type="PANTHER" id="PTHR30237">
    <property type="entry name" value="MURAMOYLTETRAPEPTIDE CARBOXYPEPTIDASE"/>
    <property type="match status" value="1"/>
</dbReference>
<dbReference type="Pfam" id="PF02016">
    <property type="entry name" value="Peptidase_S66"/>
    <property type="match status" value="1"/>
</dbReference>
<dbReference type="CDD" id="cd07062">
    <property type="entry name" value="Peptidase_S66_mccF_like"/>
    <property type="match status" value="1"/>
</dbReference>
<dbReference type="InterPro" id="IPR003507">
    <property type="entry name" value="S66_fam"/>
</dbReference>
<feature type="domain" description="LD-carboxypeptidase C-terminal" evidence="4">
    <location>
        <begin position="206"/>
        <end position="321"/>
    </location>
</feature>
<proteinExistence type="inferred from homology"/>
<keyword evidence="2" id="KW-0378">Hydrolase</keyword>
<dbReference type="InterPro" id="IPR040449">
    <property type="entry name" value="Peptidase_S66_N"/>
</dbReference>
<dbReference type="SUPFAM" id="SSF141986">
    <property type="entry name" value="LD-carboxypeptidase A C-terminal domain-like"/>
    <property type="match status" value="1"/>
</dbReference>
<organism evidence="5">
    <name type="scientific">Streptantibioticus silvisoli</name>
    <dbReference type="NCBI Taxonomy" id="2705255"/>
    <lineage>
        <taxon>Bacteria</taxon>
        <taxon>Bacillati</taxon>
        <taxon>Actinomycetota</taxon>
        <taxon>Actinomycetes</taxon>
        <taxon>Kitasatosporales</taxon>
        <taxon>Streptomycetaceae</taxon>
        <taxon>Streptantibioticus</taxon>
    </lineage>
</organism>
<sequence length="334" mass="36251">MRPSYAGALRRGDTVAVVAPSAGLAGRFPRRTERGITALRALGYQVRVMPHARESRSWVSAGVEERRADLEQAFLDPGVAAVLPTIGGNHSAQLLAGLDMELIAAHPKVLCGYSDITSLLNGIHVATGLVTFYGPALLPQFGEYPEPLAETVTAFQRAVTRPRPLGQVPEWDHVVDEFCDWGDDVRRPRHVGRTAGRRLLRAGSATGRLLCGCLPTLRHLIGTPWQPDFTDAILVLDLPDDGYDVRELDADLWHLRNAGLLGQVAALLVGRMARVTDEERTRMDAVIREVCAPFDFPVVSNFECGHADPCLTLPIGCRAALCDSVLTVLEPGVS</sequence>
<dbReference type="PIRSF" id="PIRSF028757">
    <property type="entry name" value="LD-carboxypeptidase"/>
    <property type="match status" value="1"/>
</dbReference>
<dbReference type="SUPFAM" id="SSF52317">
    <property type="entry name" value="Class I glutamine amidotransferase-like"/>
    <property type="match status" value="1"/>
</dbReference>
<evidence type="ECO:0000259" key="3">
    <source>
        <dbReference type="Pfam" id="PF02016"/>
    </source>
</evidence>